<dbReference type="EMBL" id="WNKV01000010">
    <property type="protein sequence ID" value="MTW17460.1"/>
    <property type="molecule type" value="Genomic_DNA"/>
</dbReference>
<protein>
    <submittedName>
        <fullName evidence="2">Transglutaminase family protein</fullName>
    </submittedName>
</protein>
<dbReference type="InterPro" id="IPR013589">
    <property type="entry name" value="Bac_transglu_N"/>
</dbReference>
<dbReference type="SUPFAM" id="SSF54001">
    <property type="entry name" value="Cysteine proteinases"/>
    <property type="match status" value="1"/>
</dbReference>
<accession>A0A327KCA0</accession>
<evidence type="ECO:0000313" key="3">
    <source>
        <dbReference type="Proteomes" id="UP000438991"/>
    </source>
</evidence>
<dbReference type="Proteomes" id="UP000438991">
    <property type="component" value="Unassembled WGS sequence"/>
</dbReference>
<evidence type="ECO:0000313" key="2">
    <source>
        <dbReference type="EMBL" id="MTW17460.1"/>
    </source>
</evidence>
<dbReference type="PANTHER" id="PTHR33490">
    <property type="entry name" value="BLR5614 PROTEIN-RELATED"/>
    <property type="match status" value="1"/>
</dbReference>
<name>A0A327KCA0_9BRAD</name>
<sequence length="275" mass="30017">MRIRVSHQTAYRYDTPASRVIQILRMTPRPHDGQHIVRWRIDVSADCRLTTQEDAFGNITHAFSDDLPTDHLEMLVEGEVDTQDTGGVVRGTIERFPPSLYLRETALTRADPPIRDFARAVADTAADGPLPLLHALVQAVHAEVLFDTDPTHPATTASEAFSLRRGVCQDLSHIFIAAARSLGIPSRYIGGYFWRSDGVTAQDAGHAWVESFVPDLGWVAFDPTHAMCATDAHVRVATGLDYLGAAPVRGTRFGGAGESLAVTVHVEQAAQQVQS</sequence>
<comment type="caution">
    <text evidence="2">The sequence shown here is derived from an EMBL/GenBank/DDBJ whole genome shotgun (WGS) entry which is preliminary data.</text>
</comment>
<dbReference type="Gene3D" id="3.10.620.30">
    <property type="match status" value="1"/>
</dbReference>
<dbReference type="Pfam" id="PF08379">
    <property type="entry name" value="Bact_transglu_N"/>
    <property type="match status" value="1"/>
</dbReference>
<dbReference type="Pfam" id="PF01841">
    <property type="entry name" value="Transglut_core"/>
    <property type="match status" value="1"/>
</dbReference>
<dbReference type="InterPro" id="IPR038765">
    <property type="entry name" value="Papain-like_cys_pep_sf"/>
</dbReference>
<dbReference type="AlphaFoldDB" id="A0A327KCA0"/>
<proteinExistence type="predicted"/>
<dbReference type="SMART" id="SM00460">
    <property type="entry name" value="TGc"/>
    <property type="match status" value="1"/>
</dbReference>
<reference evidence="2 3" key="1">
    <citation type="submission" date="2019-11" db="EMBL/GenBank/DDBJ databases">
        <title>Whole-genome sequence of Rhodoplanes serenus DSM 18633, type strain.</title>
        <authorList>
            <person name="Kyndt J.A."/>
            <person name="Meyer T.E."/>
        </authorList>
    </citation>
    <scope>NUCLEOTIDE SEQUENCE [LARGE SCALE GENOMIC DNA]</scope>
    <source>
        <strain evidence="2 3">DSM 18633</strain>
    </source>
</reference>
<evidence type="ECO:0000259" key="1">
    <source>
        <dbReference type="SMART" id="SM00460"/>
    </source>
</evidence>
<dbReference type="PANTHER" id="PTHR33490:SF6">
    <property type="entry name" value="SLL1049 PROTEIN"/>
    <property type="match status" value="1"/>
</dbReference>
<gene>
    <name evidence="2" type="ORF">GJ689_14740</name>
</gene>
<organism evidence="2 3">
    <name type="scientific">Rhodoplanes serenus</name>
    <dbReference type="NCBI Taxonomy" id="200615"/>
    <lineage>
        <taxon>Bacteria</taxon>
        <taxon>Pseudomonadati</taxon>
        <taxon>Pseudomonadota</taxon>
        <taxon>Alphaproteobacteria</taxon>
        <taxon>Hyphomicrobiales</taxon>
        <taxon>Nitrobacteraceae</taxon>
        <taxon>Rhodoplanes</taxon>
    </lineage>
</organism>
<dbReference type="RefSeq" id="WP_111384393.1">
    <property type="nucleotide sequence ID" value="NZ_NPEW01000037.1"/>
</dbReference>
<feature type="domain" description="Transglutaminase-like" evidence="1">
    <location>
        <begin position="160"/>
        <end position="225"/>
    </location>
</feature>
<dbReference type="InterPro" id="IPR002931">
    <property type="entry name" value="Transglutaminase-like"/>
</dbReference>